<feature type="region of interest" description="Disordered" evidence="3">
    <location>
        <begin position="74"/>
        <end position="109"/>
    </location>
</feature>
<keyword evidence="1" id="KW-0574">Periplasm</keyword>
<keyword evidence="5" id="KW-1185">Reference proteome</keyword>
<name>A0A1U9JT09_9HYPH</name>
<comment type="function">
    <text evidence="1">Mediates coordination of peptidoglycan synthesis and outer membrane constriction during cell division.</text>
</comment>
<feature type="repeat" description="TPR" evidence="2">
    <location>
        <begin position="139"/>
        <end position="172"/>
    </location>
</feature>
<reference evidence="4 5" key="1">
    <citation type="journal article" date="2010" name="Science">
        <title>Genomic comparison of the ants Camponotus floridanus and Harpegnathos saltator.</title>
        <authorList>
            <person name="Bonasio R."/>
            <person name="Zhang G."/>
            <person name="Ye C."/>
            <person name="Mutti N.S."/>
            <person name="Fang X."/>
            <person name="Qin N."/>
            <person name="Donahue G."/>
            <person name="Yang P."/>
            <person name="Li Q."/>
            <person name="Li C."/>
            <person name="Zhang P."/>
            <person name="Huang Z."/>
            <person name="Berger S.L."/>
            <person name="Reinberg D."/>
            <person name="Wang J."/>
            <person name="Liebig J."/>
        </authorList>
    </citation>
    <scope>NUCLEOTIDE SEQUENCE [LARGE SCALE GENOMIC DNA]</scope>
    <source>
        <strain evidence="4 5">Hsal</strain>
    </source>
</reference>
<keyword evidence="2" id="KW-0802">TPR repeat</keyword>
<dbReference type="GO" id="GO:0030288">
    <property type="term" value="C:outer membrane-bounded periplasmic space"/>
    <property type="evidence" value="ECO:0007669"/>
    <property type="project" value="UniProtKB-UniRule"/>
</dbReference>
<accession>A0A1U9JT09</accession>
<comment type="subcellular location">
    <subcellularLocation>
        <location evidence="1">Periplasm</location>
    </subcellularLocation>
</comment>
<dbReference type="EMBL" id="CP017315">
    <property type="protein sequence ID" value="AQS40996.1"/>
    <property type="molecule type" value="Genomic_DNA"/>
</dbReference>
<dbReference type="AlphaFoldDB" id="A0A1U9JT09"/>
<dbReference type="PROSITE" id="PS50005">
    <property type="entry name" value="TPR"/>
    <property type="match status" value="1"/>
</dbReference>
<gene>
    <name evidence="1" type="primary">cpoB</name>
    <name evidence="4" type="ORF">BHV28_02740</name>
</gene>
<feature type="compositionally biased region" description="Low complexity" evidence="3">
    <location>
        <begin position="76"/>
        <end position="108"/>
    </location>
</feature>
<proteinExistence type="inferred from homology"/>
<dbReference type="Pfam" id="PF13432">
    <property type="entry name" value="TPR_16"/>
    <property type="match status" value="1"/>
</dbReference>
<dbReference type="InterPro" id="IPR011990">
    <property type="entry name" value="TPR-like_helical_dom_sf"/>
</dbReference>
<evidence type="ECO:0000256" key="1">
    <source>
        <dbReference type="HAMAP-Rule" id="MF_02066"/>
    </source>
</evidence>
<dbReference type="InterPro" id="IPR034706">
    <property type="entry name" value="CpoB"/>
</dbReference>
<dbReference type="GO" id="GO:0043093">
    <property type="term" value="P:FtsZ-dependent cytokinesis"/>
    <property type="evidence" value="ECO:0007669"/>
    <property type="project" value="UniProtKB-UniRule"/>
</dbReference>
<dbReference type="Proteomes" id="UP000188912">
    <property type="component" value="Chromosome"/>
</dbReference>
<dbReference type="NCBIfam" id="TIGR02795">
    <property type="entry name" value="tol_pal_ybgF"/>
    <property type="match status" value="1"/>
</dbReference>
<dbReference type="InterPro" id="IPR019734">
    <property type="entry name" value="TPR_rpt"/>
</dbReference>
<protein>
    <recommendedName>
        <fullName evidence="1">Cell division coordinator CpoB</fullName>
    </recommendedName>
</protein>
<keyword evidence="1" id="KW-0131">Cell cycle</keyword>
<evidence type="ECO:0000313" key="4">
    <source>
        <dbReference type="EMBL" id="AQS40996.1"/>
    </source>
</evidence>
<dbReference type="KEGG" id="thd:BHV28_02740"/>
<reference evidence="4 5" key="2">
    <citation type="journal article" date="2016" name="Sci. Rep.">
        <title>The genome of Rhizobiales bacteria in predatory ants reveals urease gene functions but no genes for nitrogen fixation.</title>
        <authorList>
            <person name="Neuvonen M.M."/>
            <person name="Tamarit D."/>
            <person name="Naslund K."/>
            <person name="Liebig J."/>
            <person name="Feldhaar H."/>
            <person name="Moran N.A."/>
            <person name="Guy L."/>
            <person name="Andersson S.G."/>
        </authorList>
    </citation>
    <scope>NUCLEOTIDE SEQUENCE [LARGE SCALE GENOMIC DNA]</scope>
    <source>
        <strain evidence="4 5">Hsal</strain>
    </source>
</reference>
<dbReference type="HAMAP" id="MF_02066">
    <property type="entry name" value="CpoB"/>
    <property type="match status" value="1"/>
</dbReference>
<keyword evidence="1" id="KW-0132">Cell division</keyword>
<evidence type="ECO:0000313" key="5">
    <source>
        <dbReference type="Proteomes" id="UP000188912"/>
    </source>
</evidence>
<dbReference type="SUPFAM" id="SSF48452">
    <property type="entry name" value="TPR-like"/>
    <property type="match status" value="1"/>
</dbReference>
<dbReference type="Gene3D" id="1.25.40.10">
    <property type="entry name" value="Tetratricopeptide repeat domain"/>
    <property type="match status" value="1"/>
</dbReference>
<dbReference type="STRING" id="1902579.BHV28_02740"/>
<comment type="similarity">
    <text evidence="1">Belongs to the CpoB family.</text>
</comment>
<evidence type="ECO:0000256" key="2">
    <source>
        <dbReference type="PROSITE-ProRule" id="PRU00339"/>
    </source>
</evidence>
<organism evidence="4 5">
    <name type="scientific">Candidatus Tokpelaia hoelldobleri</name>
    <dbReference type="NCBI Taxonomy" id="1902579"/>
    <lineage>
        <taxon>Bacteria</taxon>
        <taxon>Pseudomonadati</taxon>
        <taxon>Pseudomonadota</taxon>
        <taxon>Alphaproteobacteria</taxon>
        <taxon>Hyphomicrobiales</taxon>
        <taxon>Candidatus Tokpelaia</taxon>
    </lineage>
</organism>
<dbReference type="InterPro" id="IPR014162">
    <property type="entry name" value="CpoB_C"/>
</dbReference>
<keyword evidence="1" id="KW-0732">Signal</keyword>
<dbReference type="Pfam" id="PF13174">
    <property type="entry name" value="TPR_6"/>
    <property type="match status" value="1"/>
</dbReference>
<evidence type="ECO:0000256" key="3">
    <source>
        <dbReference type="SAM" id="MobiDB-lite"/>
    </source>
</evidence>
<sequence>MKMLVQKNLWKLVVLPLLAVGLLVMESRPGMAQTFGNESIHQLEEQVRQLTGKVEELNFMVLQMQTQMDELRNHNAPAQPADKPAPVAVPPQNTAPAPATSPQAPSQARFDAQGNVIEEGNPVPEGGNTLGAAPQTDNPDELYNIGYQHLLAGDYRAAEAVFRNFIDRFPQNMRVADATFWLGEALYGQKLYREAGEVYLNVQKNYQGGGHGPENLLKLAMSMARLGEKDLACQTLAKVEEQYPNANPALLVRLKDERSRNKCP</sequence>